<evidence type="ECO:0000313" key="2">
    <source>
        <dbReference type="EMBL" id="KAF8436289.1"/>
    </source>
</evidence>
<sequence length="299" mass="33708">MNTRSTTFATRVSPTNVRSTEFKDSTNSWSYGQPNANLVQAEIIYTCFSSENDIAQCTHALIRVPIRHTLAFNDQRIAFAESLLSRSCVLETLRLIKSRCQSSQSIQFGTHWHSYARRTTSLPLLLGEASRNCTGTSFPVANHRNHEDPHMRDLTHRLPNQDAHPDSRISYPTVQRCEIRLASSFLFIVVGDIFLGNRGRLVVSYFVAPMTTLLNSASLPRLDRSGKAALRYIESEPETNPGSKPKCTKRVHSFGPARDPFIPRLIRVDLPTARNTSFLFLNPPRKKTSILAFDDVKFG</sequence>
<dbReference type="AlphaFoldDB" id="A0AAD4GBT1"/>
<protein>
    <submittedName>
        <fullName evidence="2">Uncharacterized protein</fullName>
    </submittedName>
</protein>
<organism evidence="2 3">
    <name type="scientific">Boletus edulis BED1</name>
    <dbReference type="NCBI Taxonomy" id="1328754"/>
    <lineage>
        <taxon>Eukaryota</taxon>
        <taxon>Fungi</taxon>
        <taxon>Dikarya</taxon>
        <taxon>Basidiomycota</taxon>
        <taxon>Agaricomycotina</taxon>
        <taxon>Agaricomycetes</taxon>
        <taxon>Agaricomycetidae</taxon>
        <taxon>Boletales</taxon>
        <taxon>Boletineae</taxon>
        <taxon>Boletaceae</taxon>
        <taxon>Boletoideae</taxon>
        <taxon>Boletus</taxon>
    </lineage>
</organism>
<reference evidence="2" key="2">
    <citation type="journal article" date="2020" name="Nat. Commun.">
        <title>Large-scale genome sequencing of mycorrhizal fungi provides insights into the early evolution of symbiotic traits.</title>
        <authorList>
            <person name="Miyauchi S."/>
            <person name="Kiss E."/>
            <person name="Kuo A."/>
            <person name="Drula E."/>
            <person name="Kohler A."/>
            <person name="Sanchez-Garcia M."/>
            <person name="Morin E."/>
            <person name="Andreopoulos B."/>
            <person name="Barry K.W."/>
            <person name="Bonito G."/>
            <person name="Buee M."/>
            <person name="Carver A."/>
            <person name="Chen C."/>
            <person name="Cichocki N."/>
            <person name="Clum A."/>
            <person name="Culley D."/>
            <person name="Crous P.W."/>
            <person name="Fauchery L."/>
            <person name="Girlanda M."/>
            <person name="Hayes R.D."/>
            <person name="Keri Z."/>
            <person name="LaButti K."/>
            <person name="Lipzen A."/>
            <person name="Lombard V."/>
            <person name="Magnuson J."/>
            <person name="Maillard F."/>
            <person name="Murat C."/>
            <person name="Nolan M."/>
            <person name="Ohm R.A."/>
            <person name="Pangilinan J."/>
            <person name="Pereira M.F."/>
            <person name="Perotto S."/>
            <person name="Peter M."/>
            <person name="Pfister S."/>
            <person name="Riley R."/>
            <person name="Sitrit Y."/>
            <person name="Stielow J.B."/>
            <person name="Szollosi G."/>
            <person name="Zifcakova L."/>
            <person name="Stursova M."/>
            <person name="Spatafora J.W."/>
            <person name="Tedersoo L."/>
            <person name="Vaario L.M."/>
            <person name="Yamada A."/>
            <person name="Yan M."/>
            <person name="Wang P."/>
            <person name="Xu J."/>
            <person name="Bruns T."/>
            <person name="Baldrian P."/>
            <person name="Vilgalys R."/>
            <person name="Dunand C."/>
            <person name="Henrissat B."/>
            <person name="Grigoriev I.V."/>
            <person name="Hibbett D."/>
            <person name="Nagy L.G."/>
            <person name="Martin F.M."/>
        </authorList>
    </citation>
    <scope>NUCLEOTIDE SEQUENCE</scope>
    <source>
        <strain evidence="2">BED1</strain>
    </source>
</reference>
<reference evidence="2" key="1">
    <citation type="submission" date="2019-10" db="EMBL/GenBank/DDBJ databases">
        <authorList>
            <consortium name="DOE Joint Genome Institute"/>
            <person name="Kuo A."/>
            <person name="Miyauchi S."/>
            <person name="Kiss E."/>
            <person name="Drula E."/>
            <person name="Kohler A."/>
            <person name="Sanchez-Garcia M."/>
            <person name="Andreopoulos B."/>
            <person name="Barry K.W."/>
            <person name="Bonito G."/>
            <person name="Buee M."/>
            <person name="Carver A."/>
            <person name="Chen C."/>
            <person name="Cichocki N."/>
            <person name="Clum A."/>
            <person name="Culley D."/>
            <person name="Crous P.W."/>
            <person name="Fauchery L."/>
            <person name="Girlanda M."/>
            <person name="Hayes R."/>
            <person name="Keri Z."/>
            <person name="LaButti K."/>
            <person name="Lipzen A."/>
            <person name="Lombard V."/>
            <person name="Magnuson J."/>
            <person name="Maillard F."/>
            <person name="Morin E."/>
            <person name="Murat C."/>
            <person name="Nolan M."/>
            <person name="Ohm R."/>
            <person name="Pangilinan J."/>
            <person name="Pereira M."/>
            <person name="Perotto S."/>
            <person name="Peter M."/>
            <person name="Riley R."/>
            <person name="Sitrit Y."/>
            <person name="Stielow B."/>
            <person name="Szollosi G."/>
            <person name="Zifcakova L."/>
            <person name="Stursova M."/>
            <person name="Spatafora J.W."/>
            <person name="Tedersoo L."/>
            <person name="Vaario L.-M."/>
            <person name="Yamada A."/>
            <person name="Yan M."/>
            <person name="Wang P."/>
            <person name="Xu J."/>
            <person name="Bruns T."/>
            <person name="Baldrian P."/>
            <person name="Vilgalys R."/>
            <person name="Henrissat B."/>
            <person name="Grigoriev I.V."/>
            <person name="Hibbett D."/>
            <person name="Nagy L.G."/>
            <person name="Martin F.M."/>
        </authorList>
    </citation>
    <scope>NUCLEOTIDE SEQUENCE</scope>
    <source>
        <strain evidence="2">BED1</strain>
    </source>
</reference>
<accession>A0AAD4GBT1</accession>
<evidence type="ECO:0000256" key="1">
    <source>
        <dbReference type="SAM" id="MobiDB-lite"/>
    </source>
</evidence>
<comment type="caution">
    <text evidence="2">The sequence shown here is derived from an EMBL/GenBank/DDBJ whole genome shotgun (WGS) entry which is preliminary data.</text>
</comment>
<name>A0AAD4GBT1_BOLED</name>
<dbReference type="EMBL" id="WHUW01000022">
    <property type="protein sequence ID" value="KAF8436289.1"/>
    <property type="molecule type" value="Genomic_DNA"/>
</dbReference>
<evidence type="ECO:0000313" key="3">
    <source>
        <dbReference type="Proteomes" id="UP001194468"/>
    </source>
</evidence>
<dbReference type="Proteomes" id="UP001194468">
    <property type="component" value="Unassembled WGS sequence"/>
</dbReference>
<proteinExistence type="predicted"/>
<feature type="region of interest" description="Disordered" evidence="1">
    <location>
        <begin position="236"/>
        <end position="255"/>
    </location>
</feature>
<keyword evidence="3" id="KW-1185">Reference proteome</keyword>
<gene>
    <name evidence="2" type="ORF">L210DRAFT_3505879</name>
</gene>